<feature type="domain" description="DUF4931" evidence="1">
    <location>
        <begin position="16"/>
        <end position="134"/>
    </location>
</feature>
<sequence length="268" mass="30991">MIEKNEMPLIFSHVAAQGKPRHMKAEVAGCPFCDYAEKENILAKEGEFLWIKNKYPTLNDTSQTLIIESKAHNSDISTYTKEENRHLIQFALKCWKQMKNDSRYQSVLFYKNHGPLSGGSLKHPHMQIVGLENLDGESQIQKETFEGVLVLEYKNISVTLSKYPTMGFLEINLLAERDENTELFADYLQQLVCYVLQRYFQGRCDSFNLFFFEREGKLIAKVVPRFVDSPYFVGYRLSQTFSDDHLSKLGGELKAFLTLNETEKNPMN</sequence>
<keyword evidence="4" id="KW-1185">Reference proteome</keyword>
<dbReference type="EMBL" id="JAFLVR010000025">
    <property type="protein sequence ID" value="MBO0452864.1"/>
    <property type="molecule type" value="Genomic_DNA"/>
</dbReference>
<dbReference type="RefSeq" id="WP_207108638.1">
    <property type="nucleotide sequence ID" value="NZ_JAFLVR010000025.1"/>
</dbReference>
<evidence type="ECO:0000313" key="4">
    <source>
        <dbReference type="Proteomes" id="UP000664495"/>
    </source>
</evidence>
<dbReference type="InterPro" id="IPR012361">
    <property type="entry name" value="GalT_short"/>
</dbReference>
<evidence type="ECO:0000259" key="2">
    <source>
        <dbReference type="Pfam" id="PF20956"/>
    </source>
</evidence>
<accession>A0ABS3HIX5</accession>
<organism evidence="3 4">
    <name type="scientific">Candidatus Enterococcus murrayae</name>
    <dbReference type="NCBI Taxonomy" id="2815321"/>
    <lineage>
        <taxon>Bacteria</taxon>
        <taxon>Bacillati</taxon>
        <taxon>Bacillota</taxon>
        <taxon>Bacilli</taxon>
        <taxon>Lactobacillales</taxon>
        <taxon>Enterococcaceae</taxon>
        <taxon>Enterococcus</taxon>
    </lineage>
</organism>
<comment type="caution">
    <text evidence="3">The sequence shown here is derived from an EMBL/GenBank/DDBJ whole genome shotgun (WGS) entry which is preliminary data.</text>
</comment>
<reference evidence="3 4" key="1">
    <citation type="submission" date="2021-03" db="EMBL/GenBank/DDBJ databases">
        <title>Enterococcal diversity collection.</title>
        <authorList>
            <person name="Gilmore M.S."/>
            <person name="Schwartzman J."/>
            <person name="Van Tyne D."/>
            <person name="Martin M."/>
            <person name="Earl A.M."/>
            <person name="Manson A.L."/>
            <person name="Straub T."/>
            <person name="Salamzade R."/>
            <person name="Saavedra J."/>
            <person name="Lebreton F."/>
            <person name="Prichula J."/>
            <person name="Schaufler K."/>
            <person name="Gaca A."/>
            <person name="Sgardioli B."/>
            <person name="Wagenaar J."/>
            <person name="Strong T."/>
        </authorList>
    </citation>
    <scope>NUCLEOTIDE SEQUENCE [LARGE SCALE GENOMIC DNA]</scope>
    <source>
        <strain evidence="3 4">MJM16</strain>
    </source>
</reference>
<dbReference type="InterPro" id="IPR046322">
    <property type="entry name" value="DUF4931"/>
</dbReference>
<dbReference type="SUPFAM" id="SSF54197">
    <property type="entry name" value="HIT-like"/>
    <property type="match status" value="1"/>
</dbReference>
<dbReference type="Pfam" id="PF20956">
    <property type="entry name" value="DUF4931_C"/>
    <property type="match status" value="1"/>
</dbReference>
<dbReference type="PIRSF" id="PIRSF031505">
    <property type="entry name" value="GalT_short"/>
    <property type="match status" value="1"/>
</dbReference>
<dbReference type="Proteomes" id="UP000664495">
    <property type="component" value="Unassembled WGS sequence"/>
</dbReference>
<dbReference type="InterPro" id="IPR049285">
    <property type="entry name" value="DUF4931_C"/>
</dbReference>
<evidence type="ECO:0000259" key="1">
    <source>
        <dbReference type="Pfam" id="PF16285"/>
    </source>
</evidence>
<name>A0ABS3HIX5_9ENTE</name>
<protein>
    <submittedName>
        <fullName evidence="3">DUF4931 domain-containing protein</fullName>
    </submittedName>
</protein>
<evidence type="ECO:0000313" key="3">
    <source>
        <dbReference type="EMBL" id="MBO0452864.1"/>
    </source>
</evidence>
<dbReference type="Gene3D" id="3.30.428.10">
    <property type="entry name" value="HIT-like"/>
    <property type="match status" value="1"/>
</dbReference>
<dbReference type="Pfam" id="PF16285">
    <property type="entry name" value="DUF4931_N"/>
    <property type="match status" value="1"/>
</dbReference>
<dbReference type="InterPro" id="IPR036265">
    <property type="entry name" value="HIT-like_sf"/>
</dbReference>
<gene>
    <name evidence="3" type="ORF">JZO85_11320</name>
</gene>
<proteinExistence type="predicted"/>
<feature type="domain" description="DUF4931" evidence="2">
    <location>
        <begin position="138"/>
        <end position="242"/>
    </location>
</feature>